<keyword evidence="3" id="KW-1133">Transmembrane helix</keyword>
<dbReference type="AlphaFoldDB" id="A0A3D9ZTC5"/>
<evidence type="ECO:0000256" key="1">
    <source>
        <dbReference type="ARBA" id="ARBA00023015"/>
    </source>
</evidence>
<feature type="transmembrane region" description="Helical" evidence="3">
    <location>
        <begin position="124"/>
        <end position="144"/>
    </location>
</feature>
<keyword evidence="3" id="KW-0812">Transmembrane</keyword>
<organism evidence="5 6">
    <name type="scientific">Asanoa ferruginea</name>
    <dbReference type="NCBI Taxonomy" id="53367"/>
    <lineage>
        <taxon>Bacteria</taxon>
        <taxon>Bacillati</taxon>
        <taxon>Actinomycetota</taxon>
        <taxon>Actinomycetes</taxon>
        <taxon>Micromonosporales</taxon>
        <taxon>Micromonosporaceae</taxon>
        <taxon>Asanoa</taxon>
    </lineage>
</organism>
<keyword evidence="6" id="KW-1185">Reference proteome</keyword>
<dbReference type="OrthoDB" id="3393311at2"/>
<feature type="transmembrane region" description="Helical" evidence="3">
    <location>
        <begin position="192"/>
        <end position="215"/>
    </location>
</feature>
<dbReference type="RefSeq" id="WP_116072314.1">
    <property type="nucleotide sequence ID" value="NZ_BONB01000011.1"/>
</dbReference>
<evidence type="ECO:0000256" key="2">
    <source>
        <dbReference type="ARBA" id="ARBA00023163"/>
    </source>
</evidence>
<dbReference type="Gene3D" id="1.10.10.1320">
    <property type="entry name" value="Anti-sigma factor, zinc-finger domain"/>
    <property type="match status" value="1"/>
</dbReference>
<feature type="transmembrane region" description="Helical" evidence="3">
    <location>
        <begin position="227"/>
        <end position="247"/>
    </location>
</feature>
<feature type="transmembrane region" description="Helical" evidence="3">
    <location>
        <begin position="150"/>
        <end position="171"/>
    </location>
</feature>
<evidence type="ECO:0000313" key="5">
    <source>
        <dbReference type="EMBL" id="REG00637.1"/>
    </source>
</evidence>
<feature type="transmembrane region" description="Helical" evidence="3">
    <location>
        <begin position="289"/>
        <end position="308"/>
    </location>
</feature>
<keyword evidence="1" id="KW-0805">Transcription regulation</keyword>
<evidence type="ECO:0000313" key="6">
    <source>
        <dbReference type="Proteomes" id="UP000256913"/>
    </source>
</evidence>
<accession>A0A3D9ZTC5</accession>
<evidence type="ECO:0000256" key="3">
    <source>
        <dbReference type="SAM" id="Phobius"/>
    </source>
</evidence>
<dbReference type="InterPro" id="IPR027383">
    <property type="entry name" value="Znf_put"/>
</dbReference>
<sequence>MTHPVDDLAAYAAGTLPPPTATRIADHLRGCAPCRADAASWSALATGIRAATAAATPSEAPSFAAVRARLSGPAPAAQRLHRAEAAPEPPPIAAAPVYAPAGPRRWSASARVAWGLLTRQFRVVGWRVWVVAVVVIAAGAGYAGTAPPGLAGDLLSLIVPLVAALAVAAACGADGEAAELVRATPTSTRVLVLARLTLVLAVTVGIGTAASAAVALPRGDLGLAELFVTWFGPLVPLSAISFALAVLWRPEAGVTAATAFWVLRLMAPSQIFDHALAPLLDALWKPGPALLLAAAAVAVATVVLAPLAGRHSLRGAMS</sequence>
<proteinExistence type="predicted"/>
<protein>
    <submittedName>
        <fullName evidence="5">Putative zinc finger protein</fullName>
    </submittedName>
</protein>
<feature type="domain" description="Putative zinc-finger" evidence="4">
    <location>
        <begin position="6"/>
        <end position="35"/>
    </location>
</feature>
<dbReference type="EMBL" id="QUMQ01000001">
    <property type="protein sequence ID" value="REG00637.1"/>
    <property type="molecule type" value="Genomic_DNA"/>
</dbReference>
<keyword evidence="2" id="KW-0804">Transcription</keyword>
<gene>
    <name evidence="5" type="ORF">DFJ67_6692</name>
</gene>
<dbReference type="Pfam" id="PF13490">
    <property type="entry name" value="zf-HC2"/>
    <property type="match status" value="1"/>
</dbReference>
<name>A0A3D9ZTC5_9ACTN</name>
<keyword evidence="3" id="KW-0472">Membrane</keyword>
<dbReference type="InterPro" id="IPR041916">
    <property type="entry name" value="Anti_sigma_zinc_sf"/>
</dbReference>
<reference evidence="5 6" key="1">
    <citation type="submission" date="2018-08" db="EMBL/GenBank/DDBJ databases">
        <title>Sequencing the genomes of 1000 actinobacteria strains.</title>
        <authorList>
            <person name="Klenk H.-P."/>
        </authorList>
    </citation>
    <scope>NUCLEOTIDE SEQUENCE [LARGE SCALE GENOMIC DNA]</scope>
    <source>
        <strain evidence="5 6">DSM 44099</strain>
    </source>
</reference>
<evidence type="ECO:0000259" key="4">
    <source>
        <dbReference type="Pfam" id="PF13490"/>
    </source>
</evidence>
<comment type="caution">
    <text evidence="5">The sequence shown here is derived from an EMBL/GenBank/DDBJ whole genome shotgun (WGS) entry which is preliminary data.</text>
</comment>
<feature type="transmembrane region" description="Helical" evidence="3">
    <location>
        <begin position="259"/>
        <end position="277"/>
    </location>
</feature>
<dbReference type="Proteomes" id="UP000256913">
    <property type="component" value="Unassembled WGS sequence"/>
</dbReference>